<organism evidence="1 2">
    <name type="scientific">Slackia equolifaciens</name>
    <dbReference type="NCBI Taxonomy" id="498718"/>
    <lineage>
        <taxon>Bacteria</taxon>
        <taxon>Bacillati</taxon>
        <taxon>Actinomycetota</taxon>
        <taxon>Coriobacteriia</taxon>
        <taxon>Eggerthellales</taxon>
        <taxon>Eggerthellaceae</taxon>
        <taxon>Slackia</taxon>
    </lineage>
</organism>
<evidence type="ECO:0000313" key="1">
    <source>
        <dbReference type="EMBL" id="HJF65599.1"/>
    </source>
</evidence>
<sequence length="67" mass="7685">MIKTTKTMREIVADEPLFADFLVSKGFPFTVENPITEYVTFEDVVMLRELDKEAFLNEYAAFKAAMA</sequence>
<proteinExistence type="predicted"/>
<dbReference type="AlphaFoldDB" id="A0A9D2UWG4"/>
<evidence type="ECO:0000313" key="2">
    <source>
        <dbReference type="Proteomes" id="UP000786989"/>
    </source>
</evidence>
<reference evidence="1" key="1">
    <citation type="journal article" date="2021" name="PeerJ">
        <title>Extensive microbial diversity within the chicken gut microbiome revealed by metagenomics and culture.</title>
        <authorList>
            <person name="Gilroy R."/>
            <person name="Ravi A."/>
            <person name="Getino M."/>
            <person name="Pursley I."/>
            <person name="Horton D.L."/>
            <person name="Alikhan N.F."/>
            <person name="Baker D."/>
            <person name="Gharbi K."/>
            <person name="Hall N."/>
            <person name="Watson M."/>
            <person name="Adriaenssens E.M."/>
            <person name="Foster-Nyarko E."/>
            <person name="Jarju S."/>
            <person name="Secka A."/>
            <person name="Antonio M."/>
            <person name="Oren A."/>
            <person name="Chaudhuri R.R."/>
            <person name="La Ragione R."/>
            <person name="Hildebrand F."/>
            <person name="Pallen M.J."/>
        </authorList>
    </citation>
    <scope>NUCLEOTIDE SEQUENCE</scope>
    <source>
        <strain evidence="1">ChiGjej6B6-11269</strain>
    </source>
</reference>
<dbReference type="Proteomes" id="UP000786989">
    <property type="component" value="Unassembled WGS sequence"/>
</dbReference>
<dbReference type="EMBL" id="DYWI01000108">
    <property type="protein sequence ID" value="HJF65599.1"/>
    <property type="molecule type" value="Genomic_DNA"/>
</dbReference>
<accession>A0A9D2UWG4</accession>
<reference evidence="1" key="2">
    <citation type="submission" date="2021-09" db="EMBL/GenBank/DDBJ databases">
        <authorList>
            <person name="Gilroy R."/>
        </authorList>
    </citation>
    <scope>NUCLEOTIDE SEQUENCE</scope>
    <source>
        <strain evidence="1">ChiGjej6B6-11269</strain>
    </source>
</reference>
<protein>
    <submittedName>
        <fullName evidence="1">Nitrate ABC transporter ATPase</fullName>
    </submittedName>
</protein>
<gene>
    <name evidence="1" type="ORF">K8U77_05740</name>
</gene>
<comment type="caution">
    <text evidence="1">The sequence shown here is derived from an EMBL/GenBank/DDBJ whole genome shotgun (WGS) entry which is preliminary data.</text>
</comment>
<name>A0A9D2UWG4_9ACTN</name>